<reference evidence="1" key="1">
    <citation type="submission" date="2021-01" db="EMBL/GenBank/DDBJ databases">
        <title>Adiantum capillus-veneris genome.</title>
        <authorList>
            <person name="Fang Y."/>
            <person name="Liao Q."/>
        </authorList>
    </citation>
    <scope>NUCLEOTIDE SEQUENCE</scope>
    <source>
        <strain evidence="1">H3</strain>
        <tissue evidence="1">Leaf</tissue>
    </source>
</reference>
<accession>A0A9D4UN46</accession>
<organism evidence="1 2">
    <name type="scientific">Adiantum capillus-veneris</name>
    <name type="common">Maidenhair fern</name>
    <dbReference type="NCBI Taxonomy" id="13818"/>
    <lineage>
        <taxon>Eukaryota</taxon>
        <taxon>Viridiplantae</taxon>
        <taxon>Streptophyta</taxon>
        <taxon>Embryophyta</taxon>
        <taxon>Tracheophyta</taxon>
        <taxon>Polypodiopsida</taxon>
        <taxon>Polypodiidae</taxon>
        <taxon>Polypodiales</taxon>
        <taxon>Pteridineae</taxon>
        <taxon>Pteridaceae</taxon>
        <taxon>Vittarioideae</taxon>
        <taxon>Adiantum</taxon>
    </lineage>
</organism>
<keyword evidence="2" id="KW-1185">Reference proteome</keyword>
<dbReference type="Proteomes" id="UP000886520">
    <property type="component" value="Chromosome 13"/>
</dbReference>
<evidence type="ECO:0000313" key="1">
    <source>
        <dbReference type="EMBL" id="KAI5070995.1"/>
    </source>
</evidence>
<dbReference type="AlphaFoldDB" id="A0A9D4UN46"/>
<gene>
    <name evidence="1" type="ORF">GOP47_0013246</name>
</gene>
<sequence length="78" mass="8902">MCNGPMPILRRLQKPLEAILKVKKGEGKLSRKTAKQNDACRSEQAKQEVALEKMLSIRHLFFPFSKSWKICGQRCDVG</sequence>
<dbReference type="EMBL" id="JABFUD020000013">
    <property type="protein sequence ID" value="KAI5070995.1"/>
    <property type="molecule type" value="Genomic_DNA"/>
</dbReference>
<protein>
    <submittedName>
        <fullName evidence="1">Uncharacterized protein</fullName>
    </submittedName>
</protein>
<name>A0A9D4UN46_ADICA</name>
<comment type="caution">
    <text evidence="1">The sequence shown here is derived from an EMBL/GenBank/DDBJ whole genome shotgun (WGS) entry which is preliminary data.</text>
</comment>
<proteinExistence type="predicted"/>
<evidence type="ECO:0000313" key="2">
    <source>
        <dbReference type="Proteomes" id="UP000886520"/>
    </source>
</evidence>